<dbReference type="Pfam" id="PF12296">
    <property type="entry name" value="HsbA"/>
    <property type="match status" value="1"/>
</dbReference>
<dbReference type="OrthoDB" id="4441576at2759"/>
<proteinExistence type="predicted"/>
<reference evidence="2" key="1">
    <citation type="submission" date="2022-11" db="EMBL/GenBank/DDBJ databases">
        <authorList>
            <person name="Petersen C."/>
        </authorList>
    </citation>
    <scope>NUCLEOTIDE SEQUENCE</scope>
    <source>
        <strain evidence="2">IBT 26290</strain>
    </source>
</reference>
<sequence length="172" mass="18801">MQFWTIILAAVVAAPALGAHNIADTVSKIQSLGNDVDSVQRALDSYNGGTLRALPVANAIYNAHMSAEDARKDLGNSDPFNTDEGSQLLDAYHEIHPRLASVLSTGSAKVAPQFKQAGVGYVARSMLSNLYIEKNSFDDQMKTVLSPEHYRMVEPQAQEIDREFKNTLDAYS</sequence>
<accession>A0A9W9IDD3</accession>
<dbReference type="EMBL" id="JAPQKN010000001">
    <property type="protein sequence ID" value="KAJ5175568.1"/>
    <property type="molecule type" value="Genomic_DNA"/>
</dbReference>
<keyword evidence="3" id="KW-1185">Reference proteome</keyword>
<feature type="chain" id="PRO_5040947872" evidence="1">
    <location>
        <begin position="19"/>
        <end position="172"/>
    </location>
</feature>
<protein>
    <submittedName>
        <fullName evidence="2">Uncharacterized protein</fullName>
    </submittedName>
</protein>
<dbReference type="Proteomes" id="UP001149163">
    <property type="component" value="Unassembled WGS sequence"/>
</dbReference>
<dbReference type="AlphaFoldDB" id="A0A9W9IDD3"/>
<comment type="caution">
    <text evidence="2">The sequence shown here is derived from an EMBL/GenBank/DDBJ whole genome shotgun (WGS) entry which is preliminary data.</text>
</comment>
<dbReference type="GeneID" id="81422746"/>
<gene>
    <name evidence="2" type="ORF">N7482_001445</name>
</gene>
<keyword evidence="1" id="KW-0732">Signal</keyword>
<dbReference type="GO" id="GO:0005576">
    <property type="term" value="C:extracellular region"/>
    <property type="evidence" value="ECO:0007669"/>
    <property type="project" value="TreeGrafter"/>
</dbReference>
<organism evidence="2 3">
    <name type="scientific">Penicillium canariense</name>
    <dbReference type="NCBI Taxonomy" id="189055"/>
    <lineage>
        <taxon>Eukaryota</taxon>
        <taxon>Fungi</taxon>
        <taxon>Dikarya</taxon>
        <taxon>Ascomycota</taxon>
        <taxon>Pezizomycotina</taxon>
        <taxon>Eurotiomycetes</taxon>
        <taxon>Eurotiomycetidae</taxon>
        <taxon>Eurotiales</taxon>
        <taxon>Aspergillaceae</taxon>
        <taxon>Penicillium</taxon>
    </lineage>
</organism>
<dbReference type="PANTHER" id="PTHR38123">
    <property type="entry name" value="CELL WALL SERINE-THREONINE-RICH GALACTOMANNOPROTEIN MP1 (AFU_ORTHOLOGUE AFUA_4G03240)"/>
    <property type="match status" value="1"/>
</dbReference>
<evidence type="ECO:0000313" key="2">
    <source>
        <dbReference type="EMBL" id="KAJ5175568.1"/>
    </source>
</evidence>
<reference evidence="2" key="2">
    <citation type="journal article" date="2023" name="IMA Fungus">
        <title>Comparative genomic study of the Penicillium genus elucidates a diverse pangenome and 15 lateral gene transfer events.</title>
        <authorList>
            <person name="Petersen C."/>
            <person name="Sorensen T."/>
            <person name="Nielsen M.R."/>
            <person name="Sondergaard T.E."/>
            <person name="Sorensen J.L."/>
            <person name="Fitzpatrick D.A."/>
            <person name="Frisvad J.C."/>
            <person name="Nielsen K.L."/>
        </authorList>
    </citation>
    <scope>NUCLEOTIDE SEQUENCE</scope>
    <source>
        <strain evidence="2">IBT 26290</strain>
    </source>
</reference>
<evidence type="ECO:0000313" key="3">
    <source>
        <dbReference type="Proteomes" id="UP001149163"/>
    </source>
</evidence>
<dbReference type="InterPro" id="IPR021054">
    <property type="entry name" value="Cell_wall_mannoprotein_1"/>
</dbReference>
<evidence type="ECO:0000256" key="1">
    <source>
        <dbReference type="SAM" id="SignalP"/>
    </source>
</evidence>
<name>A0A9W9IDD3_9EURO</name>
<dbReference type="PANTHER" id="PTHR38123:SF3">
    <property type="entry name" value="ANTIGENIC CELL WALL GALACTOMANNOPROTEIN"/>
    <property type="match status" value="1"/>
</dbReference>
<feature type="signal peptide" evidence="1">
    <location>
        <begin position="1"/>
        <end position="18"/>
    </location>
</feature>
<dbReference type="RefSeq" id="XP_056547176.1">
    <property type="nucleotide sequence ID" value="XM_056683570.1"/>
</dbReference>